<protein>
    <submittedName>
        <fullName evidence="2">CXXC-20-CXXC protein</fullName>
    </submittedName>
</protein>
<evidence type="ECO:0000256" key="1">
    <source>
        <dbReference type="SAM" id="Phobius"/>
    </source>
</evidence>
<feature type="transmembrane region" description="Helical" evidence="1">
    <location>
        <begin position="45"/>
        <end position="62"/>
    </location>
</feature>
<sequence>MLNCQRCGNEWNWTTTYKKMFTFKTKMECPYCHEPQYMSKETRQCIGIISTLIPFVIFLPLITFGVPVANIILIELITFIIVMAYLPSFYKLSNEDEPLW</sequence>
<comment type="caution">
    <text evidence="2">The sequence shown here is derived from an EMBL/GenBank/DDBJ whole genome shotgun (WGS) entry which is preliminary data.</text>
</comment>
<name>A0ABU0AMJ6_9BACI</name>
<reference evidence="2 3" key="1">
    <citation type="submission" date="2023-07" db="EMBL/GenBank/DDBJ databases">
        <title>Genomic Encyclopedia of Type Strains, Phase IV (KMG-IV): sequencing the most valuable type-strain genomes for metagenomic binning, comparative biology and taxonomic classification.</title>
        <authorList>
            <person name="Goeker M."/>
        </authorList>
    </citation>
    <scope>NUCLEOTIDE SEQUENCE [LARGE SCALE GENOMIC DNA]</scope>
    <source>
        <strain evidence="2 3">DSM 23494</strain>
    </source>
</reference>
<evidence type="ECO:0000313" key="3">
    <source>
        <dbReference type="Proteomes" id="UP001238088"/>
    </source>
</evidence>
<keyword evidence="3" id="KW-1185">Reference proteome</keyword>
<gene>
    <name evidence="2" type="ORF">J2S17_004375</name>
</gene>
<evidence type="ECO:0000313" key="2">
    <source>
        <dbReference type="EMBL" id="MDQ0272483.1"/>
    </source>
</evidence>
<dbReference type="Proteomes" id="UP001238088">
    <property type="component" value="Unassembled WGS sequence"/>
</dbReference>
<dbReference type="RefSeq" id="WP_307477834.1">
    <property type="nucleotide sequence ID" value="NZ_JAUSUB010000024.1"/>
</dbReference>
<accession>A0ABU0AMJ6</accession>
<dbReference type="EMBL" id="JAUSUB010000024">
    <property type="protein sequence ID" value="MDQ0272483.1"/>
    <property type="molecule type" value="Genomic_DNA"/>
</dbReference>
<organism evidence="2 3">
    <name type="scientific">Cytobacillus purgationiresistens</name>
    <dbReference type="NCBI Taxonomy" id="863449"/>
    <lineage>
        <taxon>Bacteria</taxon>
        <taxon>Bacillati</taxon>
        <taxon>Bacillota</taxon>
        <taxon>Bacilli</taxon>
        <taxon>Bacillales</taxon>
        <taxon>Bacillaceae</taxon>
        <taxon>Cytobacillus</taxon>
    </lineage>
</organism>
<proteinExistence type="predicted"/>
<keyword evidence="1" id="KW-0812">Transmembrane</keyword>
<feature type="transmembrane region" description="Helical" evidence="1">
    <location>
        <begin position="68"/>
        <end position="86"/>
    </location>
</feature>
<dbReference type="NCBIfam" id="TIGR04104">
    <property type="entry name" value="cxxc_20_cxxc"/>
    <property type="match status" value="1"/>
</dbReference>
<keyword evidence="1" id="KW-0472">Membrane</keyword>
<keyword evidence="1" id="KW-1133">Transmembrane helix</keyword>
<dbReference type="InterPro" id="IPR026369">
    <property type="entry name" value="CxxC_20_CxxC"/>
</dbReference>